<gene>
    <name evidence="1" type="ORF">ANCDUO_10120</name>
</gene>
<accession>A0A0C2GL29</accession>
<protein>
    <submittedName>
        <fullName evidence="1">Uncharacterized protein</fullName>
    </submittedName>
</protein>
<proteinExistence type="predicted"/>
<dbReference type="AlphaFoldDB" id="A0A0C2GL29"/>
<dbReference type="Proteomes" id="UP000054047">
    <property type="component" value="Unassembled WGS sequence"/>
</dbReference>
<dbReference type="OrthoDB" id="5875654at2759"/>
<evidence type="ECO:0000313" key="1">
    <source>
        <dbReference type="EMBL" id="KIH59639.1"/>
    </source>
</evidence>
<name>A0A0C2GL29_9BILA</name>
<dbReference type="EMBL" id="KN731744">
    <property type="protein sequence ID" value="KIH59639.1"/>
    <property type="molecule type" value="Genomic_DNA"/>
</dbReference>
<sequence>MVYVDEKYVNGGVRFDAALAEEAKVTNPRVIRRRQSGYALFGVNWCLVGRNGQVDLLIRQRTLFKHKVGGPC</sequence>
<reference evidence="1 2" key="1">
    <citation type="submission" date="2013-12" db="EMBL/GenBank/DDBJ databases">
        <title>Draft genome of the parsitic nematode Ancylostoma duodenale.</title>
        <authorList>
            <person name="Mitreva M."/>
        </authorList>
    </citation>
    <scope>NUCLEOTIDE SEQUENCE [LARGE SCALE GENOMIC DNA]</scope>
    <source>
        <strain evidence="1 2">Zhejiang</strain>
    </source>
</reference>
<keyword evidence="2" id="KW-1185">Reference proteome</keyword>
<evidence type="ECO:0000313" key="2">
    <source>
        <dbReference type="Proteomes" id="UP000054047"/>
    </source>
</evidence>
<organism evidence="1 2">
    <name type="scientific">Ancylostoma duodenale</name>
    <dbReference type="NCBI Taxonomy" id="51022"/>
    <lineage>
        <taxon>Eukaryota</taxon>
        <taxon>Metazoa</taxon>
        <taxon>Ecdysozoa</taxon>
        <taxon>Nematoda</taxon>
        <taxon>Chromadorea</taxon>
        <taxon>Rhabditida</taxon>
        <taxon>Rhabditina</taxon>
        <taxon>Rhabditomorpha</taxon>
        <taxon>Strongyloidea</taxon>
        <taxon>Ancylostomatidae</taxon>
        <taxon>Ancylostomatinae</taxon>
        <taxon>Ancylostoma</taxon>
    </lineage>
</organism>